<evidence type="ECO:0000313" key="7">
    <source>
        <dbReference type="Proteomes" id="UP001215598"/>
    </source>
</evidence>
<evidence type="ECO:0000256" key="3">
    <source>
        <dbReference type="ARBA" id="ARBA00022771"/>
    </source>
</evidence>
<sequence length="258" mass="29260">WSSTIYAFYSGDIDIEYRSRKLHHIFICAARGCGHRVARNQTTKDRNSTKNLTKHAKKCWGADTLDAASDMGSLEKARTLLSTHKGAKNQLLTDIFKRHTPGGNLEYLSHVPLSKSETRYGLLPSGRPTMWIPSPSTIARDVKMLFSKTRECLRDRLWRRDGCVSFATDTWTSPNHRSFVAVTGHWEENGVKVDCLLDFVEVPKVCIETFIFQRTSDILYQLHTRETLAKVLAKVATDYNIQDRITTAPATTRPTTTP</sequence>
<name>A0AAD7J870_9AGAR</name>
<evidence type="ECO:0000256" key="4">
    <source>
        <dbReference type="ARBA" id="ARBA00022833"/>
    </source>
</evidence>
<dbReference type="GO" id="GO:0008270">
    <property type="term" value="F:zinc ion binding"/>
    <property type="evidence" value="ECO:0007669"/>
    <property type="project" value="UniProtKB-KW"/>
</dbReference>
<comment type="caution">
    <text evidence="6">The sequence shown here is derived from an EMBL/GenBank/DDBJ whole genome shotgun (WGS) entry which is preliminary data.</text>
</comment>
<dbReference type="EMBL" id="JARKIB010000046">
    <property type="protein sequence ID" value="KAJ7756577.1"/>
    <property type="molecule type" value="Genomic_DNA"/>
</dbReference>
<dbReference type="PANTHER" id="PTHR46481:SF10">
    <property type="entry name" value="ZINC FINGER BED DOMAIN-CONTAINING PROTEIN 39"/>
    <property type="match status" value="1"/>
</dbReference>
<evidence type="ECO:0000256" key="5">
    <source>
        <dbReference type="ARBA" id="ARBA00023242"/>
    </source>
</evidence>
<dbReference type="AlphaFoldDB" id="A0AAD7J870"/>
<dbReference type="Proteomes" id="UP001215598">
    <property type="component" value="Unassembled WGS sequence"/>
</dbReference>
<evidence type="ECO:0000256" key="1">
    <source>
        <dbReference type="ARBA" id="ARBA00004123"/>
    </source>
</evidence>
<feature type="non-terminal residue" evidence="6">
    <location>
        <position position="258"/>
    </location>
</feature>
<protein>
    <submittedName>
        <fullName evidence="6">Uncharacterized protein</fullName>
    </submittedName>
</protein>
<dbReference type="PANTHER" id="PTHR46481">
    <property type="entry name" value="ZINC FINGER BED DOMAIN-CONTAINING PROTEIN 4"/>
    <property type="match status" value="1"/>
</dbReference>
<evidence type="ECO:0000313" key="6">
    <source>
        <dbReference type="EMBL" id="KAJ7756577.1"/>
    </source>
</evidence>
<organism evidence="6 7">
    <name type="scientific">Mycena metata</name>
    <dbReference type="NCBI Taxonomy" id="1033252"/>
    <lineage>
        <taxon>Eukaryota</taxon>
        <taxon>Fungi</taxon>
        <taxon>Dikarya</taxon>
        <taxon>Basidiomycota</taxon>
        <taxon>Agaricomycotina</taxon>
        <taxon>Agaricomycetes</taxon>
        <taxon>Agaricomycetidae</taxon>
        <taxon>Agaricales</taxon>
        <taxon>Marasmiineae</taxon>
        <taxon>Mycenaceae</taxon>
        <taxon>Mycena</taxon>
    </lineage>
</organism>
<dbReference type="InterPro" id="IPR052035">
    <property type="entry name" value="ZnF_BED_domain_contain"/>
</dbReference>
<gene>
    <name evidence="6" type="ORF">B0H16DRAFT_1314845</name>
</gene>
<keyword evidence="2" id="KW-0479">Metal-binding</keyword>
<dbReference type="GO" id="GO:0005634">
    <property type="term" value="C:nucleus"/>
    <property type="evidence" value="ECO:0007669"/>
    <property type="project" value="UniProtKB-SubCell"/>
</dbReference>
<evidence type="ECO:0000256" key="2">
    <source>
        <dbReference type="ARBA" id="ARBA00022723"/>
    </source>
</evidence>
<keyword evidence="7" id="KW-1185">Reference proteome</keyword>
<comment type="subcellular location">
    <subcellularLocation>
        <location evidence="1">Nucleus</location>
    </subcellularLocation>
</comment>
<keyword evidence="4" id="KW-0862">Zinc</keyword>
<proteinExistence type="predicted"/>
<keyword evidence="5" id="KW-0539">Nucleus</keyword>
<accession>A0AAD7J870</accession>
<reference evidence="6" key="1">
    <citation type="submission" date="2023-03" db="EMBL/GenBank/DDBJ databases">
        <title>Massive genome expansion in bonnet fungi (Mycena s.s.) driven by repeated elements and novel gene families across ecological guilds.</title>
        <authorList>
            <consortium name="Lawrence Berkeley National Laboratory"/>
            <person name="Harder C.B."/>
            <person name="Miyauchi S."/>
            <person name="Viragh M."/>
            <person name="Kuo A."/>
            <person name="Thoen E."/>
            <person name="Andreopoulos B."/>
            <person name="Lu D."/>
            <person name="Skrede I."/>
            <person name="Drula E."/>
            <person name="Henrissat B."/>
            <person name="Morin E."/>
            <person name="Kohler A."/>
            <person name="Barry K."/>
            <person name="LaButti K."/>
            <person name="Morin E."/>
            <person name="Salamov A."/>
            <person name="Lipzen A."/>
            <person name="Mereny Z."/>
            <person name="Hegedus B."/>
            <person name="Baldrian P."/>
            <person name="Stursova M."/>
            <person name="Weitz H."/>
            <person name="Taylor A."/>
            <person name="Grigoriev I.V."/>
            <person name="Nagy L.G."/>
            <person name="Martin F."/>
            <person name="Kauserud H."/>
        </authorList>
    </citation>
    <scope>NUCLEOTIDE SEQUENCE</scope>
    <source>
        <strain evidence="6">CBHHK182m</strain>
    </source>
</reference>
<keyword evidence="3" id="KW-0863">Zinc-finger</keyword>